<dbReference type="InterPro" id="IPR036962">
    <property type="entry name" value="Glyco_hydro_3_N_sf"/>
</dbReference>
<evidence type="ECO:0000256" key="2">
    <source>
        <dbReference type="ARBA" id="ARBA00022801"/>
    </source>
</evidence>
<dbReference type="GO" id="GO:0009254">
    <property type="term" value="P:peptidoglycan turnover"/>
    <property type="evidence" value="ECO:0007669"/>
    <property type="project" value="TreeGrafter"/>
</dbReference>
<dbReference type="SUPFAM" id="SSF51445">
    <property type="entry name" value="(Trans)glycosidases"/>
    <property type="match status" value="1"/>
</dbReference>
<evidence type="ECO:0000313" key="8">
    <source>
        <dbReference type="EMBL" id="KAF2096438.1"/>
    </source>
</evidence>
<protein>
    <submittedName>
        <fullName evidence="8">Glycosyl hydrolase</fullName>
    </submittedName>
</protein>
<dbReference type="InterPro" id="IPR017853">
    <property type="entry name" value="GH"/>
</dbReference>
<keyword evidence="4" id="KW-0326">Glycosidase</keyword>
<dbReference type="PANTHER" id="PTHR30480:SF14">
    <property type="entry name" value="HYDROLASE, PUTATIVE (AFU_ORTHOLOGUE AFUA_4G13770)-RELATED"/>
    <property type="match status" value="1"/>
</dbReference>
<dbReference type="EMBL" id="ML978129">
    <property type="protein sequence ID" value="KAF2096438.1"/>
    <property type="molecule type" value="Genomic_DNA"/>
</dbReference>
<dbReference type="Pfam" id="PF00933">
    <property type="entry name" value="Glyco_hydro_3"/>
    <property type="match status" value="1"/>
</dbReference>
<dbReference type="OrthoDB" id="416222at2759"/>
<feature type="region of interest" description="Disordered" evidence="5">
    <location>
        <begin position="112"/>
        <end position="135"/>
    </location>
</feature>
<evidence type="ECO:0000313" key="9">
    <source>
        <dbReference type="Proteomes" id="UP000799772"/>
    </source>
</evidence>
<comment type="similarity">
    <text evidence="1">Belongs to the glycosyl hydrolase 3 family.</text>
</comment>
<keyword evidence="3" id="KW-0325">Glycoprotein</keyword>
<dbReference type="PANTHER" id="PTHR30480">
    <property type="entry name" value="BETA-HEXOSAMINIDASE-RELATED"/>
    <property type="match status" value="1"/>
</dbReference>
<dbReference type="InterPro" id="IPR001764">
    <property type="entry name" value="Glyco_hydro_3_N"/>
</dbReference>
<comment type="caution">
    <text evidence="8">The sequence shown here is derived from an EMBL/GenBank/DDBJ whole genome shotgun (WGS) entry which is preliminary data.</text>
</comment>
<accession>A0A9P4IAF4</accession>
<dbReference type="GO" id="GO:0005975">
    <property type="term" value="P:carbohydrate metabolic process"/>
    <property type="evidence" value="ECO:0007669"/>
    <property type="project" value="InterPro"/>
</dbReference>
<sequence>MNCLPTILSFLSLLPLISTTALSPRTSSTNLSILAGYHVIYSYSGTTVPAALLNSVKAGKVGGIILFGDNVDSAIATHMASIQSAYKQSASYPGYPLLIVTDQEGGEVKRLPGGPDMSAKEVGEQSNPASAATDAGTQAAASCTNAGVNGNLAPVLDVYRSPGDFEDQYQRSFGNTSALVSTCGTAFIKSQQAKGVVATAKHFPGLGAASADENTDEAPVTLNLTLAEIRSVDEAPYVKAIAAGVKMIMPSWATYPSLDADRPSGLSSKWIQSELRGRLGFKGVTISDAIEAGGLEAFGSDDGARAVLAMQAGMDIILAAAEDESQGSEIVDAIVAALNDDTLDRDAFDASTNRILSLRKGL</sequence>
<feature type="chain" id="PRO_5040265743" evidence="6">
    <location>
        <begin position="22"/>
        <end position="362"/>
    </location>
</feature>
<feature type="domain" description="Glycoside hydrolase family 3 N-terminal" evidence="7">
    <location>
        <begin position="54"/>
        <end position="358"/>
    </location>
</feature>
<evidence type="ECO:0000256" key="1">
    <source>
        <dbReference type="ARBA" id="ARBA00005336"/>
    </source>
</evidence>
<name>A0A9P4IAF4_9PEZI</name>
<keyword evidence="2 8" id="KW-0378">Hydrolase</keyword>
<dbReference type="InterPro" id="IPR050226">
    <property type="entry name" value="NagZ_Beta-hexosaminidase"/>
</dbReference>
<evidence type="ECO:0000256" key="4">
    <source>
        <dbReference type="ARBA" id="ARBA00023295"/>
    </source>
</evidence>
<proteinExistence type="inferred from homology"/>
<feature type="signal peptide" evidence="6">
    <location>
        <begin position="1"/>
        <end position="21"/>
    </location>
</feature>
<keyword evidence="9" id="KW-1185">Reference proteome</keyword>
<dbReference type="Gene3D" id="3.20.20.300">
    <property type="entry name" value="Glycoside hydrolase, family 3, N-terminal domain"/>
    <property type="match status" value="1"/>
</dbReference>
<organism evidence="8 9">
    <name type="scientific">Rhizodiscina lignyota</name>
    <dbReference type="NCBI Taxonomy" id="1504668"/>
    <lineage>
        <taxon>Eukaryota</taxon>
        <taxon>Fungi</taxon>
        <taxon>Dikarya</taxon>
        <taxon>Ascomycota</taxon>
        <taxon>Pezizomycotina</taxon>
        <taxon>Dothideomycetes</taxon>
        <taxon>Pleosporomycetidae</taxon>
        <taxon>Aulographales</taxon>
        <taxon>Rhizodiscinaceae</taxon>
        <taxon>Rhizodiscina</taxon>
    </lineage>
</organism>
<dbReference type="GO" id="GO:0004553">
    <property type="term" value="F:hydrolase activity, hydrolyzing O-glycosyl compounds"/>
    <property type="evidence" value="ECO:0007669"/>
    <property type="project" value="InterPro"/>
</dbReference>
<evidence type="ECO:0000256" key="6">
    <source>
        <dbReference type="SAM" id="SignalP"/>
    </source>
</evidence>
<evidence type="ECO:0000259" key="7">
    <source>
        <dbReference type="Pfam" id="PF00933"/>
    </source>
</evidence>
<dbReference type="AlphaFoldDB" id="A0A9P4IAF4"/>
<evidence type="ECO:0000256" key="3">
    <source>
        <dbReference type="ARBA" id="ARBA00023180"/>
    </source>
</evidence>
<reference evidence="8" key="1">
    <citation type="journal article" date="2020" name="Stud. Mycol.">
        <title>101 Dothideomycetes genomes: a test case for predicting lifestyles and emergence of pathogens.</title>
        <authorList>
            <person name="Haridas S."/>
            <person name="Albert R."/>
            <person name="Binder M."/>
            <person name="Bloem J."/>
            <person name="Labutti K."/>
            <person name="Salamov A."/>
            <person name="Andreopoulos B."/>
            <person name="Baker S."/>
            <person name="Barry K."/>
            <person name="Bills G."/>
            <person name="Bluhm B."/>
            <person name="Cannon C."/>
            <person name="Castanera R."/>
            <person name="Culley D."/>
            <person name="Daum C."/>
            <person name="Ezra D."/>
            <person name="Gonzalez J."/>
            <person name="Henrissat B."/>
            <person name="Kuo A."/>
            <person name="Liang C."/>
            <person name="Lipzen A."/>
            <person name="Lutzoni F."/>
            <person name="Magnuson J."/>
            <person name="Mondo S."/>
            <person name="Nolan M."/>
            <person name="Ohm R."/>
            <person name="Pangilinan J."/>
            <person name="Park H.-J."/>
            <person name="Ramirez L."/>
            <person name="Alfaro M."/>
            <person name="Sun H."/>
            <person name="Tritt A."/>
            <person name="Yoshinaga Y."/>
            <person name="Zwiers L.-H."/>
            <person name="Turgeon B."/>
            <person name="Goodwin S."/>
            <person name="Spatafora J."/>
            <person name="Crous P."/>
            <person name="Grigoriev I."/>
        </authorList>
    </citation>
    <scope>NUCLEOTIDE SEQUENCE</scope>
    <source>
        <strain evidence="8">CBS 133067</strain>
    </source>
</reference>
<dbReference type="Proteomes" id="UP000799772">
    <property type="component" value="Unassembled WGS sequence"/>
</dbReference>
<evidence type="ECO:0000256" key="5">
    <source>
        <dbReference type="SAM" id="MobiDB-lite"/>
    </source>
</evidence>
<keyword evidence="6" id="KW-0732">Signal</keyword>
<gene>
    <name evidence="8" type="ORF">NA57DRAFT_78042</name>
</gene>